<evidence type="ECO:0000256" key="1">
    <source>
        <dbReference type="SAM" id="MobiDB-lite"/>
    </source>
</evidence>
<feature type="compositionally biased region" description="Low complexity" evidence="1">
    <location>
        <begin position="815"/>
        <end position="832"/>
    </location>
</feature>
<feature type="compositionally biased region" description="Polar residues" evidence="1">
    <location>
        <begin position="248"/>
        <end position="258"/>
    </location>
</feature>
<feature type="region of interest" description="Disordered" evidence="1">
    <location>
        <begin position="658"/>
        <end position="860"/>
    </location>
</feature>
<sequence>MLQQPSLGVPKGGRSRFSKALPSIPGSDAEPSSVSLHLHSHLPANPASRPNPLPAIPSSQPLAFPFPQREQTTTGPPLPSLPPTQPTVRLASAGGPPTMSIPRRPVGKQQAPPPPPEPLSPSDSLSSLLSAYSRSSGESLMRPSHDKGRDKESDSIVSPATSTTPQAIMSPKVQEPRPIQRKPVGASAKSPPPPPSKDSPVGRPATPPQDRPPSAELGTPTSTRPQIWRRRSLKGSRELADLKLDYSHGSTAATQSQAEVVESHAVEEPQKALPQPPRMNGGLPGRNIRPVATDLAQSMTDTRINERSDPQILQEKALPVPRLEVQSAASPVETTRPRVNRPPTPEYRNDDVEAPVVNHFVSPVSPASSPEPQKKTGGTTTKQLPAEPSQTRQVTESRSTALHAPPAVSLDLHSSKSVPDMRHKTSTPIREPFPMPLPIGHEMGYPERPASRGRDGGPSRNSGESTSMPPRSSSARPEQRRPMEQARFPPPEADPRLVYSDTNGYQFKGRDGTLYPEMKLLHEPDSRAFHFPTQTLESLPEGAVIKACALQDSHFGCYQNHRFMNRRANWNYPLTCQTCEKSDAQDRWVCSFCHVRMCETCLQTFNANKRDLRRLQAALKQESTAPLPLPENTESAANLKGPSSCKHTFFNRNSSFPASSIPTMSAIPRSRSLRKPTATSQASTGPDVKASRANDPSNRLPVRPSQRTAPKPSSSAVTAATSSSASGATALRSGRLVSSTIESKPSSKPRMPTQTREPVKKDATPYPPLTSATRPQVPASRPTSAGSQTSQIRRAPTHTRSRSTVTSTNASMVLRPPSQGQPSSGASAGSRALHARKASVDKPSSVGVTTTASAQPQNRLRPAFTTLQQHFSPAKNLAPKPLTASYLAPPSPSKLPANVAASAETSRLQAELLQLHLLDSKALDVEAQWNASAKSKLGERFAQLARASNGLREQERTRLESENLSALKLWDDGAGLDEKVQVLDAVTKGVWSLTDAGGRYARVVRRFERWADNVYEIEKARSDKSFMLQNADALFVGQLDDSWKNECSGMVRKLEDWRRQLRELGPVPDDGDSSASSLAHMVGGLGSLVHGMLAELGVMEEMEQEALAREDEWVERANRHDDADTAPTAGAIWRII</sequence>
<feature type="region of interest" description="Disordered" evidence="1">
    <location>
        <begin position="302"/>
        <end position="503"/>
    </location>
</feature>
<dbReference type="Proteomes" id="UP000028045">
    <property type="component" value="Unassembled WGS sequence"/>
</dbReference>
<dbReference type="HOGENOM" id="CLU_297548_0_0_1"/>
<proteinExistence type="predicted"/>
<name>A0A084B1K6_STACB</name>
<evidence type="ECO:0000313" key="3">
    <source>
        <dbReference type="Proteomes" id="UP000028045"/>
    </source>
</evidence>
<protein>
    <submittedName>
        <fullName evidence="2">Uncharacterized protein</fullName>
    </submittedName>
</protein>
<feature type="compositionally biased region" description="Basic and acidic residues" evidence="1">
    <location>
        <begin position="261"/>
        <end position="270"/>
    </location>
</feature>
<feature type="compositionally biased region" description="Polar residues" evidence="1">
    <location>
        <begin position="459"/>
        <end position="476"/>
    </location>
</feature>
<gene>
    <name evidence="2" type="ORF">S7711_05696</name>
</gene>
<reference evidence="2 3" key="1">
    <citation type="journal article" date="2014" name="BMC Genomics">
        <title>Comparative genome sequencing reveals chemotype-specific gene clusters in the toxigenic black mold Stachybotrys.</title>
        <authorList>
            <person name="Semeiks J."/>
            <person name="Borek D."/>
            <person name="Otwinowski Z."/>
            <person name="Grishin N.V."/>
        </authorList>
    </citation>
    <scope>NUCLEOTIDE SEQUENCE [LARGE SCALE GENOMIC DNA]</scope>
    <source>
        <strain evidence="3">CBS 109288 / IBT 7711</strain>
    </source>
</reference>
<evidence type="ECO:0000313" key="2">
    <source>
        <dbReference type="EMBL" id="KEY71435.1"/>
    </source>
</evidence>
<feature type="compositionally biased region" description="Low complexity" evidence="1">
    <location>
        <begin position="120"/>
        <end position="140"/>
    </location>
</feature>
<feature type="compositionally biased region" description="Polar residues" evidence="1">
    <location>
        <begin position="388"/>
        <end position="400"/>
    </location>
</feature>
<dbReference type="AlphaFoldDB" id="A0A084B1K6"/>
<dbReference type="OrthoDB" id="5425130at2759"/>
<accession>A0A084B1K6</accession>
<feature type="compositionally biased region" description="Pro residues" evidence="1">
    <location>
        <begin position="76"/>
        <end position="85"/>
    </location>
</feature>
<dbReference type="EMBL" id="KL648298">
    <property type="protein sequence ID" value="KEY71435.1"/>
    <property type="molecule type" value="Genomic_DNA"/>
</dbReference>
<feature type="compositionally biased region" description="Polar residues" evidence="1">
    <location>
        <begin position="781"/>
        <end position="792"/>
    </location>
</feature>
<feature type="region of interest" description="Disordered" evidence="1">
    <location>
        <begin position="246"/>
        <end position="289"/>
    </location>
</feature>
<feature type="region of interest" description="Disordered" evidence="1">
    <location>
        <begin position="1"/>
        <end position="234"/>
    </location>
</feature>
<feature type="compositionally biased region" description="Polar residues" evidence="1">
    <location>
        <begin position="736"/>
        <end position="756"/>
    </location>
</feature>
<feature type="compositionally biased region" description="Polar residues" evidence="1">
    <location>
        <begin position="846"/>
        <end position="858"/>
    </location>
</feature>
<organism evidence="2 3">
    <name type="scientific">Stachybotrys chartarum (strain CBS 109288 / IBT 7711)</name>
    <name type="common">Toxic black mold</name>
    <name type="synonym">Stilbospora chartarum</name>
    <dbReference type="NCBI Taxonomy" id="1280523"/>
    <lineage>
        <taxon>Eukaryota</taxon>
        <taxon>Fungi</taxon>
        <taxon>Dikarya</taxon>
        <taxon>Ascomycota</taxon>
        <taxon>Pezizomycotina</taxon>
        <taxon>Sordariomycetes</taxon>
        <taxon>Hypocreomycetidae</taxon>
        <taxon>Hypocreales</taxon>
        <taxon>Stachybotryaceae</taxon>
        <taxon>Stachybotrys</taxon>
    </lineage>
</organism>
<keyword evidence="3" id="KW-1185">Reference proteome</keyword>
<feature type="compositionally biased region" description="Basic and acidic residues" evidence="1">
    <location>
        <begin position="143"/>
        <end position="154"/>
    </location>
</feature>
<feature type="compositionally biased region" description="Low complexity" evidence="1">
    <location>
        <begin position="708"/>
        <end position="730"/>
    </location>
</feature>
<feature type="compositionally biased region" description="Polar residues" evidence="1">
    <location>
        <begin position="155"/>
        <end position="167"/>
    </location>
</feature>
<feature type="compositionally biased region" description="Low complexity" evidence="1">
    <location>
        <begin position="361"/>
        <end position="382"/>
    </location>
</feature>